<dbReference type="AlphaFoldDB" id="A0A671WRE7"/>
<dbReference type="CDD" id="cd00272">
    <property type="entry name" value="Chemokine_CC"/>
    <property type="match status" value="1"/>
</dbReference>
<evidence type="ECO:0000256" key="3">
    <source>
        <dbReference type="ARBA" id="ARBA00023157"/>
    </source>
</evidence>
<dbReference type="GO" id="GO:0005615">
    <property type="term" value="C:extracellular space"/>
    <property type="evidence" value="ECO:0007669"/>
    <property type="project" value="UniProtKB-KW"/>
</dbReference>
<dbReference type="InParanoid" id="A0A671WRE7"/>
<dbReference type="Proteomes" id="UP000472265">
    <property type="component" value="Chromosome 21"/>
</dbReference>
<dbReference type="Ensembl" id="ENSSAUT00010042616.1">
    <property type="protein sequence ID" value="ENSSAUP00010040457.1"/>
    <property type="gene ID" value="ENSSAUG00010016972.1"/>
</dbReference>
<reference evidence="6" key="3">
    <citation type="submission" date="2025-09" db="UniProtKB">
        <authorList>
            <consortium name="Ensembl"/>
        </authorList>
    </citation>
    <scope>IDENTIFICATION</scope>
</reference>
<comment type="similarity">
    <text evidence="1 4">Belongs to the intercrine beta (chemokine CC) family.</text>
</comment>
<dbReference type="InterPro" id="IPR000827">
    <property type="entry name" value="Chemokine_CC_CS"/>
</dbReference>
<dbReference type="Pfam" id="PF00048">
    <property type="entry name" value="IL8"/>
    <property type="match status" value="1"/>
</dbReference>
<dbReference type="OMA" id="SACVFIM"/>
<keyword evidence="4" id="KW-0732">Signal</keyword>
<dbReference type="InterPro" id="IPR036048">
    <property type="entry name" value="Interleukin_8-like_sf"/>
</dbReference>
<evidence type="ECO:0000313" key="7">
    <source>
        <dbReference type="Proteomes" id="UP000472265"/>
    </source>
</evidence>
<proteinExistence type="inferred from homology"/>
<dbReference type="InterPro" id="IPR001811">
    <property type="entry name" value="Chemokine_IL8-like_dom"/>
</dbReference>
<dbReference type="GeneTree" id="ENSGT01020000230600"/>
<feature type="signal peptide" evidence="4">
    <location>
        <begin position="1"/>
        <end position="21"/>
    </location>
</feature>
<dbReference type="GO" id="GO:0008009">
    <property type="term" value="F:chemokine activity"/>
    <property type="evidence" value="ECO:0007669"/>
    <property type="project" value="InterPro"/>
</dbReference>
<dbReference type="PROSITE" id="PS00472">
    <property type="entry name" value="SMALL_CYTOKINES_CC"/>
    <property type="match status" value="1"/>
</dbReference>
<sequence>MAKLALCVSVMLVLLVALGESGPLCCTRYQDHPIPVKRLKNYIIQEDTGYCNIKAVIFRTIKNKPVCADPDAALHTIPALHRQKLKKFNKLSFI</sequence>
<keyword evidence="3" id="KW-1015">Disulfide bond</keyword>
<dbReference type="Gene3D" id="2.40.50.40">
    <property type="match status" value="1"/>
</dbReference>
<feature type="chain" id="PRO_5025709904" description="C-C motif chemokine" evidence="4">
    <location>
        <begin position="22"/>
        <end position="94"/>
    </location>
</feature>
<dbReference type="InterPro" id="IPR039809">
    <property type="entry name" value="Chemokine_b/g/d"/>
</dbReference>
<evidence type="ECO:0000259" key="5">
    <source>
        <dbReference type="SMART" id="SM00199"/>
    </source>
</evidence>
<keyword evidence="4" id="KW-0145">Chemotaxis</keyword>
<protein>
    <recommendedName>
        <fullName evidence="4">C-C motif chemokine</fullName>
    </recommendedName>
</protein>
<dbReference type="PANTHER" id="PTHR12015:SF190">
    <property type="entry name" value="C-C MOTIF CHEMOKINE"/>
    <property type="match status" value="1"/>
</dbReference>
<dbReference type="PANTHER" id="PTHR12015">
    <property type="entry name" value="SMALL INDUCIBLE CYTOKINE A"/>
    <property type="match status" value="1"/>
</dbReference>
<dbReference type="SUPFAM" id="SSF54117">
    <property type="entry name" value="Interleukin 8-like chemokines"/>
    <property type="match status" value="1"/>
</dbReference>
<evidence type="ECO:0000256" key="4">
    <source>
        <dbReference type="RuleBase" id="RU361150"/>
    </source>
</evidence>
<feature type="domain" description="Chemokine interleukin-8-like" evidence="5">
    <location>
        <begin position="22"/>
        <end position="85"/>
    </location>
</feature>
<evidence type="ECO:0000256" key="2">
    <source>
        <dbReference type="ARBA" id="ARBA00022514"/>
    </source>
</evidence>
<name>A0A671WRE7_SPAAU</name>
<organism evidence="6 7">
    <name type="scientific">Sparus aurata</name>
    <name type="common">Gilthead sea bream</name>
    <dbReference type="NCBI Taxonomy" id="8175"/>
    <lineage>
        <taxon>Eukaryota</taxon>
        <taxon>Metazoa</taxon>
        <taxon>Chordata</taxon>
        <taxon>Craniata</taxon>
        <taxon>Vertebrata</taxon>
        <taxon>Euteleostomi</taxon>
        <taxon>Actinopterygii</taxon>
        <taxon>Neopterygii</taxon>
        <taxon>Teleostei</taxon>
        <taxon>Neoteleostei</taxon>
        <taxon>Acanthomorphata</taxon>
        <taxon>Eupercaria</taxon>
        <taxon>Spariformes</taxon>
        <taxon>Sparidae</taxon>
        <taxon>Sparus</taxon>
    </lineage>
</organism>
<comment type="subcellular location">
    <subcellularLocation>
        <location evidence="4">Secreted</location>
    </subcellularLocation>
</comment>
<keyword evidence="4" id="KW-0964">Secreted</keyword>
<accession>A0A671WRE7</accession>
<dbReference type="SMART" id="SM00199">
    <property type="entry name" value="SCY"/>
    <property type="match status" value="1"/>
</dbReference>
<reference evidence="6" key="2">
    <citation type="submission" date="2025-08" db="UniProtKB">
        <authorList>
            <consortium name="Ensembl"/>
        </authorList>
    </citation>
    <scope>IDENTIFICATION</scope>
</reference>
<evidence type="ECO:0000256" key="1">
    <source>
        <dbReference type="ARBA" id="ARBA00010868"/>
    </source>
</evidence>
<keyword evidence="2 4" id="KW-0202">Cytokine</keyword>
<dbReference type="GO" id="GO:0006955">
    <property type="term" value="P:immune response"/>
    <property type="evidence" value="ECO:0007669"/>
    <property type="project" value="InterPro"/>
</dbReference>
<keyword evidence="7" id="KW-1185">Reference proteome</keyword>
<evidence type="ECO:0000313" key="6">
    <source>
        <dbReference type="Ensembl" id="ENSSAUP00010040457.1"/>
    </source>
</evidence>
<reference evidence="6" key="1">
    <citation type="submission" date="2021-04" db="EMBL/GenBank/DDBJ databases">
        <authorList>
            <consortium name="Wellcome Sanger Institute Data Sharing"/>
        </authorList>
    </citation>
    <scope>NUCLEOTIDE SEQUENCE [LARGE SCALE GENOMIC DNA]</scope>
</reference>